<dbReference type="GO" id="GO:0006950">
    <property type="term" value="P:response to stress"/>
    <property type="evidence" value="ECO:0007669"/>
    <property type="project" value="UniProtKB-ARBA"/>
</dbReference>
<evidence type="ECO:0000259" key="9">
    <source>
        <dbReference type="PROSITE" id="PS51645"/>
    </source>
</evidence>
<evidence type="ECO:0000256" key="7">
    <source>
        <dbReference type="PIRSR" id="PIRSR602081-2"/>
    </source>
</evidence>
<dbReference type="Proteomes" id="UP000242877">
    <property type="component" value="Unassembled WGS sequence"/>
</dbReference>
<dbReference type="GO" id="GO:0005737">
    <property type="term" value="C:cytoplasm"/>
    <property type="evidence" value="ECO:0007669"/>
    <property type="project" value="TreeGrafter"/>
</dbReference>
<evidence type="ECO:0000313" key="11">
    <source>
        <dbReference type="Proteomes" id="UP000242877"/>
    </source>
</evidence>
<dbReference type="GO" id="GO:0043153">
    <property type="term" value="P:entrainment of circadian clock by photoperiod"/>
    <property type="evidence" value="ECO:0007669"/>
    <property type="project" value="TreeGrafter"/>
</dbReference>
<dbReference type="Pfam" id="PF03441">
    <property type="entry name" value="FAD_binding_7"/>
    <property type="match status" value="1"/>
</dbReference>
<sequence length="581" mass="66840">MPTKRKSSISSVGGKRAATASKNVKDDHRYSRNAENTEKFGIVLRQFYPPEMSNERCQAYNEDKIERPIDTLERAQSDLKHTHAGKTIVHWFKSDLRIRDNRALSQAYKTAKEHDVPLICVYILSPEDLTAHIISPARTDLILRSLKTLQSSLEKLDIPLYMESQSHRGSIPSRLIELCKAWGSNLLYGNIEYEVDELRRDAKLTRLAAKEGIQFKAVHDACTVKPGELLSGAGKMYAVYKPWFHSWIGYLHDHPDVLYIAPPPEKNFGNPRDQFKDLFNCKIPEAPKNKQLDEKDKEHLKTFFPEGEDAAIERLESFLKGKGRKYEEDRNLVAVNGTSQLSAYFTSGILSTRFAAMTAKDLNKNRLDDSKSGEMDWVSELAWRDFYKHVLVHWPFICMNKAYHPEFTDLPWSYDQDKFKSWCEGKTGVPIVDAAMRQLNRDHWMHNRSRMIVASFLCKDFLIDWRMGEKYFMNTLIDGDFASNHGGWGFSSSTGVDPQPYFRIFNPVSQSEKFDPEGDYIRHWVPELADIKDSKAIHDPYHRGAGKEAEANGYPKPLVEHSKSREKALAMFRDVTGHHKD</sequence>
<dbReference type="GO" id="GO:0071949">
    <property type="term" value="F:FAD binding"/>
    <property type="evidence" value="ECO:0007669"/>
    <property type="project" value="TreeGrafter"/>
</dbReference>
<dbReference type="Gene3D" id="1.10.579.10">
    <property type="entry name" value="DNA Cyclobutane Dipyrimidine Photolyase, subunit A, domain 3"/>
    <property type="match status" value="1"/>
</dbReference>
<feature type="binding site" evidence="6">
    <location>
        <position position="377"/>
    </location>
    <ligand>
        <name>FAD</name>
        <dbReference type="ChEBI" id="CHEBI:57692"/>
    </ligand>
</feature>
<feature type="site" description="Electron transfer via tryptophanyl radical" evidence="7">
    <location>
        <position position="465"/>
    </location>
</feature>
<keyword evidence="10" id="KW-0456">Lyase</keyword>
<dbReference type="InterPro" id="IPR002081">
    <property type="entry name" value="Cryptochrome/DNA_photolyase_1"/>
</dbReference>
<dbReference type="VEuPathDB" id="FungiDB:AAP_02470"/>
<keyword evidence="11" id="KW-1185">Reference proteome</keyword>
<dbReference type="InterPro" id="IPR036134">
    <property type="entry name" value="Crypto/Photolyase_FAD-like_sf"/>
</dbReference>
<dbReference type="GO" id="GO:0005634">
    <property type="term" value="C:nucleus"/>
    <property type="evidence" value="ECO:0007669"/>
    <property type="project" value="TreeGrafter"/>
</dbReference>
<feature type="site" description="Electron transfer via tryptophanyl radical" evidence="7">
    <location>
        <position position="412"/>
    </location>
</feature>
<dbReference type="Pfam" id="PF00875">
    <property type="entry name" value="DNA_photolyase"/>
    <property type="match status" value="1"/>
</dbReference>
<feature type="binding site" evidence="6">
    <location>
        <begin position="338"/>
        <end position="342"/>
    </location>
    <ligand>
        <name>FAD</name>
        <dbReference type="ChEBI" id="CHEBI:57692"/>
    </ligand>
</feature>
<feature type="binding site" evidence="6">
    <location>
        <begin position="380"/>
        <end position="387"/>
    </location>
    <ligand>
        <name>FAD</name>
        <dbReference type="ChEBI" id="CHEBI:57692"/>
    </ligand>
</feature>
<dbReference type="Gene3D" id="1.25.40.80">
    <property type="match status" value="1"/>
</dbReference>
<dbReference type="FunFam" id="1.10.579.10:FF:000003">
    <property type="entry name" value="Deoxyribodipyrimidine photo-lyase"/>
    <property type="match status" value="1"/>
</dbReference>
<accession>A0A167ZRI5</accession>
<comment type="caution">
    <text evidence="10">The sequence shown here is derived from an EMBL/GenBank/DDBJ whole genome shotgun (WGS) entry which is preliminary data.</text>
</comment>
<evidence type="ECO:0000313" key="10">
    <source>
        <dbReference type="EMBL" id="KZZ93004.1"/>
    </source>
</evidence>
<evidence type="ECO:0000256" key="6">
    <source>
        <dbReference type="PIRSR" id="PIRSR602081-1"/>
    </source>
</evidence>
<evidence type="ECO:0000256" key="8">
    <source>
        <dbReference type="SAM" id="MobiDB-lite"/>
    </source>
</evidence>
<dbReference type="SUPFAM" id="SSF52425">
    <property type="entry name" value="Cryptochrome/photolyase, N-terminal domain"/>
    <property type="match status" value="1"/>
</dbReference>
<dbReference type="PROSITE" id="PS51645">
    <property type="entry name" value="PHR_CRY_ALPHA_BETA"/>
    <property type="match status" value="1"/>
</dbReference>
<feature type="domain" description="Photolyase/cryptochrome alpha/beta" evidence="9">
    <location>
        <begin position="86"/>
        <end position="223"/>
    </location>
</feature>
<dbReference type="InterPro" id="IPR005101">
    <property type="entry name" value="Cryptochr/Photolyase_FAD-bd"/>
</dbReference>
<feature type="binding site" evidence="6">
    <location>
        <position position="326"/>
    </location>
    <ligand>
        <name>FAD</name>
        <dbReference type="ChEBI" id="CHEBI:57692"/>
    </ligand>
</feature>
<dbReference type="PANTHER" id="PTHR11455:SF18">
    <property type="entry name" value="SI:CH1073-390K14.1"/>
    <property type="match status" value="1"/>
</dbReference>
<dbReference type="AlphaFoldDB" id="A0A167ZRI5"/>
<evidence type="ECO:0000256" key="5">
    <source>
        <dbReference type="ARBA" id="ARBA00022991"/>
    </source>
</evidence>
<name>A0A167ZRI5_9EURO</name>
<keyword evidence="5" id="KW-0157">Chromophore</keyword>
<dbReference type="SUPFAM" id="SSF48173">
    <property type="entry name" value="Cryptochrome/photolyase FAD-binding domain"/>
    <property type="match status" value="1"/>
</dbReference>
<dbReference type="InterPro" id="IPR014729">
    <property type="entry name" value="Rossmann-like_a/b/a_fold"/>
</dbReference>
<comment type="cofactor">
    <cofactor evidence="6">
        <name>FAD</name>
        <dbReference type="ChEBI" id="CHEBI:57692"/>
    </cofactor>
    <text evidence="6">Binds 1 FAD per subunit.</text>
</comment>
<dbReference type="OrthoDB" id="435881at2759"/>
<dbReference type="Gene3D" id="3.40.50.620">
    <property type="entry name" value="HUPs"/>
    <property type="match status" value="1"/>
</dbReference>
<dbReference type="InterPro" id="IPR036155">
    <property type="entry name" value="Crypto/Photolyase_N_sf"/>
</dbReference>
<dbReference type="GO" id="GO:0006139">
    <property type="term" value="P:nucleobase-containing compound metabolic process"/>
    <property type="evidence" value="ECO:0007669"/>
    <property type="project" value="UniProtKB-ARBA"/>
</dbReference>
<evidence type="ECO:0000256" key="1">
    <source>
        <dbReference type="ARBA" id="ARBA00001932"/>
    </source>
</evidence>
<evidence type="ECO:0000256" key="2">
    <source>
        <dbReference type="ARBA" id="ARBA00005862"/>
    </source>
</evidence>
<evidence type="ECO:0000256" key="4">
    <source>
        <dbReference type="ARBA" id="ARBA00022827"/>
    </source>
</evidence>
<evidence type="ECO:0000256" key="3">
    <source>
        <dbReference type="ARBA" id="ARBA00022630"/>
    </source>
</evidence>
<feature type="region of interest" description="Disordered" evidence="8">
    <location>
        <begin position="1"/>
        <end position="32"/>
    </location>
</feature>
<feature type="site" description="Electron transfer via tryptophanyl radical" evidence="7">
    <location>
        <position position="488"/>
    </location>
</feature>
<dbReference type="PRINTS" id="PR00147">
    <property type="entry name" value="DNAPHOTLYASE"/>
</dbReference>
<dbReference type="InterPro" id="IPR006050">
    <property type="entry name" value="DNA_photolyase_N"/>
</dbReference>
<dbReference type="GO" id="GO:0003904">
    <property type="term" value="F:deoxyribodipyrimidine photo-lyase activity"/>
    <property type="evidence" value="ECO:0007669"/>
    <property type="project" value="TreeGrafter"/>
</dbReference>
<reference evidence="10 11" key="1">
    <citation type="journal article" date="2016" name="Genome Biol. Evol.">
        <title>Divergent and convergent evolution of fungal pathogenicity.</title>
        <authorList>
            <person name="Shang Y."/>
            <person name="Xiao G."/>
            <person name="Zheng P."/>
            <person name="Cen K."/>
            <person name="Zhan S."/>
            <person name="Wang C."/>
        </authorList>
    </citation>
    <scope>NUCLEOTIDE SEQUENCE [LARGE SCALE GENOMIC DNA]</scope>
    <source>
        <strain evidence="10 11">ARSEF 7405</strain>
    </source>
</reference>
<proteinExistence type="inferred from homology"/>
<dbReference type="PROSITE" id="PS00394">
    <property type="entry name" value="DNA_PHOTOLYASES_1_1"/>
    <property type="match status" value="1"/>
</dbReference>
<dbReference type="PANTHER" id="PTHR11455">
    <property type="entry name" value="CRYPTOCHROME"/>
    <property type="match status" value="1"/>
</dbReference>
<gene>
    <name evidence="10" type="ORF">AAP_02470</name>
</gene>
<comment type="similarity">
    <text evidence="2">Belongs to the DNA photolyase class-1 family.</text>
</comment>
<feature type="compositionally biased region" description="Basic and acidic residues" evidence="8">
    <location>
        <begin position="23"/>
        <end position="32"/>
    </location>
</feature>
<comment type="cofactor">
    <cofactor evidence="1">
        <name>(6R)-5,10-methylene-5,6,7,8-tetrahydrofolate</name>
        <dbReference type="ChEBI" id="CHEBI:15636"/>
    </cofactor>
</comment>
<dbReference type="InterPro" id="IPR018394">
    <property type="entry name" value="DNA_photolyase_1_CS_C"/>
</dbReference>
<feature type="binding site" evidence="6">
    <location>
        <begin position="478"/>
        <end position="480"/>
    </location>
    <ligand>
        <name>FAD</name>
        <dbReference type="ChEBI" id="CHEBI:57692"/>
    </ligand>
</feature>
<protein>
    <submittedName>
        <fullName evidence="10">DNA photolyase, FAD-binding/Cryptochrome</fullName>
    </submittedName>
</protein>
<dbReference type="GO" id="GO:0003677">
    <property type="term" value="F:DNA binding"/>
    <property type="evidence" value="ECO:0007669"/>
    <property type="project" value="TreeGrafter"/>
</dbReference>
<dbReference type="EMBL" id="AZGZ01000009">
    <property type="protein sequence ID" value="KZZ93004.1"/>
    <property type="molecule type" value="Genomic_DNA"/>
</dbReference>
<organism evidence="10 11">
    <name type="scientific">Ascosphaera apis ARSEF 7405</name>
    <dbReference type="NCBI Taxonomy" id="392613"/>
    <lineage>
        <taxon>Eukaryota</taxon>
        <taxon>Fungi</taxon>
        <taxon>Dikarya</taxon>
        <taxon>Ascomycota</taxon>
        <taxon>Pezizomycotina</taxon>
        <taxon>Eurotiomycetes</taxon>
        <taxon>Eurotiomycetidae</taxon>
        <taxon>Onygenales</taxon>
        <taxon>Ascosphaeraceae</taxon>
        <taxon>Ascosphaera</taxon>
    </lineage>
</organism>
<keyword evidence="4 6" id="KW-0274">FAD</keyword>
<dbReference type="GO" id="GO:0032922">
    <property type="term" value="P:circadian regulation of gene expression"/>
    <property type="evidence" value="ECO:0007669"/>
    <property type="project" value="TreeGrafter"/>
</dbReference>
<keyword evidence="3 6" id="KW-0285">Flavoprotein</keyword>